<keyword evidence="3" id="KW-1185">Reference proteome</keyword>
<dbReference type="Pfam" id="PF09857">
    <property type="entry name" value="YjhX_toxin"/>
    <property type="match status" value="1"/>
</dbReference>
<dbReference type="Proteomes" id="UP001321492">
    <property type="component" value="Unassembled WGS sequence"/>
</dbReference>
<dbReference type="InterPro" id="IPR018654">
    <property type="entry name" value="YjhX_toxin"/>
</dbReference>
<reference evidence="2 3" key="1">
    <citation type="submission" date="2023-05" db="EMBL/GenBank/DDBJ databases">
        <title>Chelatococcus sp. nov., a moderately thermophilic bacterium isolated from hot spring microbial mat.</title>
        <authorList>
            <person name="Hu C.-J."/>
            <person name="Li W.-J."/>
        </authorList>
    </citation>
    <scope>NUCLEOTIDE SEQUENCE [LARGE SCALE GENOMIC DNA]</scope>
    <source>
        <strain evidence="2 3">SYSU G07232</strain>
    </source>
</reference>
<accession>A0ABT7ACW7</accession>
<protein>
    <recommendedName>
        <fullName evidence="1">UPF0386 protein QNA08_02855</fullName>
    </recommendedName>
</protein>
<comment type="similarity">
    <text evidence="1">Belongs to the UPF0386 family.</text>
</comment>
<evidence type="ECO:0000313" key="3">
    <source>
        <dbReference type="Proteomes" id="UP001321492"/>
    </source>
</evidence>
<evidence type="ECO:0000313" key="2">
    <source>
        <dbReference type="EMBL" id="MDJ1157178.1"/>
    </source>
</evidence>
<name>A0ABT7ACW7_9HYPH</name>
<dbReference type="RefSeq" id="WP_283739149.1">
    <property type="nucleotide sequence ID" value="NZ_JASJEV010000001.1"/>
</dbReference>
<sequence length="85" mass="9512">MNVSRDEQRVLHVLAQGGRILHFKDDGGRLVEVQCVTHEGWRLSSCTLDLFKRLRKRGLIASAGGGPYRITRSGLAAVRSRPDNR</sequence>
<organism evidence="2 3">
    <name type="scientific">Chelatococcus albus</name>
    <dbReference type="NCBI Taxonomy" id="3047466"/>
    <lineage>
        <taxon>Bacteria</taxon>
        <taxon>Pseudomonadati</taxon>
        <taxon>Pseudomonadota</taxon>
        <taxon>Alphaproteobacteria</taxon>
        <taxon>Hyphomicrobiales</taxon>
        <taxon>Chelatococcaceae</taxon>
        <taxon>Chelatococcus</taxon>
    </lineage>
</organism>
<proteinExistence type="inferred from homology"/>
<dbReference type="EMBL" id="JASJEV010000001">
    <property type="protein sequence ID" value="MDJ1157178.1"/>
    <property type="molecule type" value="Genomic_DNA"/>
</dbReference>
<comment type="caution">
    <text evidence="2">The sequence shown here is derived from an EMBL/GenBank/DDBJ whole genome shotgun (WGS) entry which is preliminary data.</text>
</comment>
<dbReference type="HAMAP" id="MF_00827">
    <property type="entry name" value="UPF0386"/>
    <property type="match status" value="1"/>
</dbReference>
<dbReference type="NCBIfam" id="NF010240">
    <property type="entry name" value="PRK13687.1"/>
    <property type="match status" value="1"/>
</dbReference>
<gene>
    <name evidence="2" type="ORF">QNA08_02855</name>
</gene>
<evidence type="ECO:0000256" key="1">
    <source>
        <dbReference type="HAMAP-Rule" id="MF_00827"/>
    </source>
</evidence>